<protein>
    <recommendedName>
        <fullName evidence="3">Glucosamine-6-phosphate deaminase</fullName>
    </recommendedName>
</protein>
<dbReference type="InterPro" id="IPR037171">
    <property type="entry name" value="NagB/RpiA_transferase-like"/>
</dbReference>
<accession>T1H156</accession>
<sequence length="66" mass="6751">MGIGTILAARKTVLVATDSAKVESLVCAIEEPLSACVPASALQLHPDCLIIADQGAASALTQYNII</sequence>
<dbReference type="Proteomes" id="UP000015102">
    <property type="component" value="Unassembled WGS sequence"/>
</dbReference>
<dbReference type="SUPFAM" id="SSF100950">
    <property type="entry name" value="NagB/RpiA/CoA transferase-like"/>
    <property type="match status" value="1"/>
</dbReference>
<dbReference type="AlphaFoldDB" id="T1H156"/>
<dbReference type="EMBL" id="CAQQ02195246">
    <property type="status" value="NOT_ANNOTATED_CDS"/>
    <property type="molecule type" value="Genomic_DNA"/>
</dbReference>
<name>T1H156_MEGSC</name>
<evidence type="ECO:0000313" key="2">
    <source>
        <dbReference type="Proteomes" id="UP000015102"/>
    </source>
</evidence>
<evidence type="ECO:0008006" key="3">
    <source>
        <dbReference type="Google" id="ProtNLM"/>
    </source>
</evidence>
<reference evidence="2" key="1">
    <citation type="submission" date="2013-02" db="EMBL/GenBank/DDBJ databases">
        <authorList>
            <person name="Hughes D."/>
        </authorList>
    </citation>
    <scope>NUCLEOTIDE SEQUENCE</scope>
    <source>
        <strain>Durham</strain>
        <strain evidence="2">NC isolate 2 -- Noor lab</strain>
    </source>
</reference>
<reference evidence="1" key="2">
    <citation type="submission" date="2015-06" db="UniProtKB">
        <authorList>
            <consortium name="EnsemblMetazoa"/>
        </authorList>
    </citation>
    <scope>IDENTIFICATION</scope>
</reference>
<organism evidence="1 2">
    <name type="scientific">Megaselia scalaris</name>
    <name type="common">Humpbacked fly</name>
    <name type="synonym">Phora scalaris</name>
    <dbReference type="NCBI Taxonomy" id="36166"/>
    <lineage>
        <taxon>Eukaryota</taxon>
        <taxon>Metazoa</taxon>
        <taxon>Ecdysozoa</taxon>
        <taxon>Arthropoda</taxon>
        <taxon>Hexapoda</taxon>
        <taxon>Insecta</taxon>
        <taxon>Pterygota</taxon>
        <taxon>Neoptera</taxon>
        <taxon>Endopterygota</taxon>
        <taxon>Diptera</taxon>
        <taxon>Brachycera</taxon>
        <taxon>Muscomorpha</taxon>
        <taxon>Platypezoidea</taxon>
        <taxon>Phoridae</taxon>
        <taxon>Megaseliini</taxon>
        <taxon>Megaselia</taxon>
    </lineage>
</organism>
<proteinExistence type="predicted"/>
<dbReference type="Gene3D" id="3.40.50.1360">
    <property type="match status" value="1"/>
</dbReference>
<keyword evidence="2" id="KW-1185">Reference proteome</keyword>
<dbReference type="EnsemblMetazoa" id="MESCA009909-RA">
    <property type="protein sequence ID" value="MESCA009909-PA"/>
    <property type="gene ID" value="MESCA009909"/>
</dbReference>
<evidence type="ECO:0000313" key="1">
    <source>
        <dbReference type="EnsemblMetazoa" id="MESCA009909-PA"/>
    </source>
</evidence>
<dbReference type="HOGENOM" id="CLU_2834090_0_0_1"/>